<dbReference type="EMBL" id="JAKMUZ010000024">
    <property type="protein sequence ID" value="MCZ9297033.1"/>
    <property type="molecule type" value="Genomic_DNA"/>
</dbReference>
<reference evidence="1" key="1">
    <citation type="submission" date="2022-02" db="EMBL/GenBank/DDBJ databases">
        <title>Corynebacterium sp. from urogenital microbiome.</title>
        <authorList>
            <person name="Cappelli E.A."/>
            <person name="Ribeiro T.G."/>
            <person name="Peixe L."/>
        </authorList>
    </citation>
    <scope>NUCLEOTIDE SEQUENCE</scope>
    <source>
        <strain evidence="1">C21Ua_68</strain>
    </source>
</reference>
<evidence type="ECO:0000313" key="1">
    <source>
        <dbReference type="EMBL" id="MCZ9297033.1"/>
    </source>
</evidence>
<evidence type="ECO:0000313" key="2">
    <source>
        <dbReference type="Proteomes" id="UP001146439"/>
    </source>
</evidence>
<accession>A0A9X3RQ60</accession>
<comment type="caution">
    <text evidence="1">The sequence shown here is derived from an EMBL/GenBank/DDBJ whole genome shotgun (WGS) entry which is preliminary data.</text>
</comment>
<sequence length="141" mass="15931">MLDIDVEYVADRLPRELTEAEKQRLEVLIDDSVELIEVAFLRAGRDFHAELETVPWLEAAARRVVLEMVSAATLVGTNTGMRSISSTTGPQSDSVTFSDVDSVSWGGVRLTDELLKLLGLWHRGARGRFPRPRRWPERWSP</sequence>
<dbReference type="Proteomes" id="UP001146439">
    <property type="component" value="Unassembled WGS sequence"/>
</dbReference>
<gene>
    <name evidence="1" type="ORF">L8V22_10810</name>
</gene>
<dbReference type="InterPro" id="IPR018963">
    <property type="entry name" value="Mycophage_D29_Gp19"/>
</dbReference>
<proteinExistence type="predicted"/>
<dbReference type="AlphaFoldDB" id="A0A9X3RQ60"/>
<dbReference type="RefSeq" id="WP_269966533.1">
    <property type="nucleotide sequence ID" value="NZ_JAKMUZ010000024.1"/>
</dbReference>
<organism evidence="1 2">
    <name type="scientific">Corynebacterium yonathiae</name>
    <dbReference type="NCBI Taxonomy" id="2913504"/>
    <lineage>
        <taxon>Bacteria</taxon>
        <taxon>Bacillati</taxon>
        <taxon>Actinomycetota</taxon>
        <taxon>Actinomycetes</taxon>
        <taxon>Mycobacteriales</taxon>
        <taxon>Corynebacteriaceae</taxon>
        <taxon>Corynebacterium</taxon>
    </lineage>
</organism>
<protein>
    <submittedName>
        <fullName evidence="1">Phage Gp19/Gp15/Gp42 family protein</fullName>
    </submittedName>
</protein>
<dbReference type="Pfam" id="PF09355">
    <property type="entry name" value="Phage_Gp19"/>
    <property type="match status" value="1"/>
</dbReference>
<name>A0A9X3RQ60_9CORY</name>